<dbReference type="Proteomes" id="UP000001542">
    <property type="component" value="Unassembled WGS sequence"/>
</dbReference>
<evidence type="ECO:0000256" key="4">
    <source>
        <dbReference type="ARBA" id="ARBA00023136"/>
    </source>
</evidence>
<feature type="transmembrane region" description="Helical" evidence="5">
    <location>
        <begin position="170"/>
        <end position="191"/>
    </location>
</feature>
<keyword evidence="3 5" id="KW-1133">Transmembrane helix</keyword>
<dbReference type="VEuPathDB" id="TrichDB:TVAGG3_0393330"/>
<proteinExistence type="predicted"/>
<dbReference type="VEuPathDB" id="TrichDB:TVAG_185070"/>
<organism evidence="6 7">
    <name type="scientific">Trichomonas vaginalis (strain ATCC PRA-98 / G3)</name>
    <dbReference type="NCBI Taxonomy" id="412133"/>
    <lineage>
        <taxon>Eukaryota</taxon>
        <taxon>Metamonada</taxon>
        <taxon>Parabasalia</taxon>
        <taxon>Trichomonadida</taxon>
        <taxon>Trichomonadidae</taxon>
        <taxon>Trichomonas</taxon>
    </lineage>
</organism>
<feature type="transmembrane region" description="Helical" evidence="5">
    <location>
        <begin position="12"/>
        <end position="33"/>
    </location>
</feature>
<dbReference type="SMR" id="A2D8F2"/>
<keyword evidence="7" id="KW-1185">Reference proteome</keyword>
<accession>A2D8F2</accession>
<evidence type="ECO:0000313" key="7">
    <source>
        <dbReference type="Proteomes" id="UP000001542"/>
    </source>
</evidence>
<keyword evidence="4 5" id="KW-0472">Membrane</keyword>
<sequence>MANCCSKLVLFIITLITIGAITAATISATVLIYKYKIPQISGDKTLAAILIVADVIFIFAFVFDVVASFSKNKCMSVIQSIIFLVLAAICIGIIVGTVLYNKKAFDKFGAYWENCSKSTNDSSSVCEAIREAEKTLGCTGWPKEEENATNETNSSTKTCKDTIQGGFKKYMIFVYVAFGIFAAILIVGTVLSCIKLCQSGDETNGAKEQAEQPLSYGW</sequence>
<keyword evidence="2 5" id="KW-0812">Transmembrane</keyword>
<evidence type="ECO:0000256" key="2">
    <source>
        <dbReference type="ARBA" id="ARBA00022692"/>
    </source>
</evidence>
<evidence type="ECO:0000256" key="5">
    <source>
        <dbReference type="SAM" id="Phobius"/>
    </source>
</evidence>
<dbReference type="InterPro" id="IPR018499">
    <property type="entry name" value="Tetraspanin/Peripherin"/>
</dbReference>
<dbReference type="Pfam" id="PF00335">
    <property type="entry name" value="Tetraspanin"/>
    <property type="match status" value="1"/>
</dbReference>
<protein>
    <recommendedName>
        <fullName evidence="8">Tetraspanin family protein</fullName>
    </recommendedName>
</protein>
<evidence type="ECO:0008006" key="8">
    <source>
        <dbReference type="Google" id="ProtNLM"/>
    </source>
</evidence>
<comment type="subcellular location">
    <subcellularLocation>
        <location evidence="1">Membrane</location>
        <topology evidence="1">Multi-pass membrane protein</topology>
    </subcellularLocation>
</comment>
<feature type="transmembrane region" description="Helical" evidence="5">
    <location>
        <begin position="81"/>
        <end position="100"/>
    </location>
</feature>
<name>A2D8F2_TRIV3</name>
<dbReference type="EMBL" id="DS113179">
    <property type="protein sequence ID" value="EAY23201.1"/>
    <property type="molecule type" value="Genomic_DNA"/>
</dbReference>
<dbReference type="KEGG" id="tva:5468731"/>
<dbReference type="InParanoid" id="A2D8F2"/>
<feature type="transmembrane region" description="Helical" evidence="5">
    <location>
        <begin position="45"/>
        <end position="69"/>
    </location>
</feature>
<evidence type="ECO:0000256" key="3">
    <source>
        <dbReference type="ARBA" id="ARBA00022989"/>
    </source>
</evidence>
<reference evidence="6" key="2">
    <citation type="journal article" date="2007" name="Science">
        <title>Draft genome sequence of the sexually transmitted pathogen Trichomonas vaginalis.</title>
        <authorList>
            <person name="Carlton J.M."/>
            <person name="Hirt R.P."/>
            <person name="Silva J.C."/>
            <person name="Delcher A.L."/>
            <person name="Schatz M."/>
            <person name="Zhao Q."/>
            <person name="Wortman J.R."/>
            <person name="Bidwell S.L."/>
            <person name="Alsmark U.C.M."/>
            <person name="Besteiro S."/>
            <person name="Sicheritz-Ponten T."/>
            <person name="Noel C.J."/>
            <person name="Dacks J.B."/>
            <person name="Foster P.G."/>
            <person name="Simillion C."/>
            <person name="Van de Peer Y."/>
            <person name="Miranda-Saavedra D."/>
            <person name="Barton G.J."/>
            <person name="Westrop G.D."/>
            <person name="Mueller S."/>
            <person name="Dessi D."/>
            <person name="Fiori P.L."/>
            <person name="Ren Q."/>
            <person name="Paulsen I."/>
            <person name="Zhang H."/>
            <person name="Bastida-Corcuera F.D."/>
            <person name="Simoes-Barbosa A."/>
            <person name="Brown M.T."/>
            <person name="Hayes R.D."/>
            <person name="Mukherjee M."/>
            <person name="Okumura C.Y."/>
            <person name="Schneider R."/>
            <person name="Smith A.J."/>
            <person name="Vanacova S."/>
            <person name="Villalvazo M."/>
            <person name="Haas B.J."/>
            <person name="Pertea M."/>
            <person name="Feldblyum T.V."/>
            <person name="Utterback T.R."/>
            <person name="Shu C.L."/>
            <person name="Osoegawa K."/>
            <person name="de Jong P.J."/>
            <person name="Hrdy I."/>
            <person name="Horvathova L."/>
            <person name="Zubacova Z."/>
            <person name="Dolezal P."/>
            <person name="Malik S.B."/>
            <person name="Logsdon J.M. Jr."/>
            <person name="Henze K."/>
            <person name="Gupta A."/>
            <person name="Wang C.C."/>
            <person name="Dunne R.L."/>
            <person name="Upcroft J.A."/>
            <person name="Upcroft P."/>
            <person name="White O."/>
            <person name="Salzberg S.L."/>
            <person name="Tang P."/>
            <person name="Chiu C.-H."/>
            <person name="Lee Y.-S."/>
            <person name="Embley T.M."/>
            <person name="Coombs G.H."/>
            <person name="Mottram J.C."/>
            <person name="Tachezy J."/>
            <person name="Fraser-Liggett C.M."/>
            <person name="Johnson P.J."/>
        </authorList>
    </citation>
    <scope>NUCLEOTIDE SEQUENCE [LARGE SCALE GENOMIC DNA]</scope>
    <source>
        <strain evidence="6">G3</strain>
    </source>
</reference>
<gene>
    <name evidence="6" type="ORF">TVAG_185070</name>
</gene>
<evidence type="ECO:0000313" key="6">
    <source>
        <dbReference type="EMBL" id="EAY23201.1"/>
    </source>
</evidence>
<evidence type="ECO:0000256" key="1">
    <source>
        <dbReference type="ARBA" id="ARBA00004141"/>
    </source>
</evidence>
<reference evidence="6" key="1">
    <citation type="submission" date="2006-10" db="EMBL/GenBank/DDBJ databases">
        <authorList>
            <person name="Amadeo P."/>
            <person name="Zhao Q."/>
            <person name="Wortman J."/>
            <person name="Fraser-Liggett C."/>
            <person name="Carlton J."/>
        </authorList>
    </citation>
    <scope>NUCLEOTIDE SEQUENCE</scope>
    <source>
        <strain evidence="6">G3</strain>
    </source>
</reference>
<dbReference type="AlphaFoldDB" id="A2D8F2"/>
<dbReference type="GO" id="GO:0016020">
    <property type="term" value="C:membrane"/>
    <property type="evidence" value="ECO:0007669"/>
    <property type="project" value="UniProtKB-SubCell"/>
</dbReference>
<dbReference type="RefSeq" id="XP_001584187.1">
    <property type="nucleotide sequence ID" value="XM_001584137.1"/>
</dbReference>